<dbReference type="GO" id="GO:0006189">
    <property type="term" value="P:'de novo' IMP biosynthetic process"/>
    <property type="evidence" value="ECO:0007669"/>
    <property type="project" value="InterPro"/>
</dbReference>
<dbReference type="PROSITE" id="PS51273">
    <property type="entry name" value="GATASE_TYPE_1"/>
    <property type="match status" value="1"/>
</dbReference>
<evidence type="ECO:0000313" key="8">
    <source>
        <dbReference type="EMBL" id="OIQ92783.1"/>
    </source>
</evidence>
<proteinExistence type="inferred from homology"/>
<name>A0A1J5RLC2_9ZZZZ</name>
<evidence type="ECO:0000256" key="4">
    <source>
        <dbReference type="ARBA" id="ARBA00022755"/>
    </source>
</evidence>
<dbReference type="CDD" id="cd01740">
    <property type="entry name" value="GATase1_FGAR_AT"/>
    <property type="match status" value="1"/>
</dbReference>
<dbReference type="EMBL" id="MLJW01000223">
    <property type="protein sequence ID" value="OIQ92783.1"/>
    <property type="molecule type" value="Genomic_DNA"/>
</dbReference>
<keyword evidence="6" id="KW-0067">ATP-binding</keyword>
<dbReference type="EC" id="6.3.5.3" evidence="8"/>
<dbReference type="Pfam" id="PF13507">
    <property type="entry name" value="GATase_5"/>
    <property type="match status" value="1"/>
</dbReference>
<evidence type="ECO:0000256" key="5">
    <source>
        <dbReference type="ARBA" id="ARBA00022801"/>
    </source>
</evidence>
<reference evidence="8" key="1">
    <citation type="submission" date="2016-10" db="EMBL/GenBank/DDBJ databases">
        <title>Sequence of Gallionella enrichment culture.</title>
        <authorList>
            <person name="Poehlein A."/>
            <person name="Muehling M."/>
            <person name="Daniel R."/>
        </authorList>
    </citation>
    <scope>NUCLEOTIDE SEQUENCE</scope>
</reference>
<dbReference type="HAMAP" id="MF_00421">
    <property type="entry name" value="PurQ"/>
    <property type="match status" value="1"/>
</dbReference>
<evidence type="ECO:0000256" key="6">
    <source>
        <dbReference type="ARBA" id="ARBA00022840"/>
    </source>
</evidence>
<evidence type="ECO:0000256" key="1">
    <source>
        <dbReference type="ARBA" id="ARBA00022490"/>
    </source>
</evidence>
<dbReference type="AlphaFoldDB" id="A0A1J5RLC2"/>
<dbReference type="Gene3D" id="3.40.50.880">
    <property type="match status" value="1"/>
</dbReference>
<dbReference type="NCBIfam" id="TIGR01737">
    <property type="entry name" value="FGAM_synth_I"/>
    <property type="match status" value="1"/>
</dbReference>
<accession>A0A1J5RLC2</accession>
<keyword evidence="2 8" id="KW-0436">Ligase</keyword>
<evidence type="ECO:0000256" key="7">
    <source>
        <dbReference type="ARBA" id="ARBA00022962"/>
    </source>
</evidence>
<dbReference type="NCBIfam" id="NF002957">
    <property type="entry name" value="PRK03619.1"/>
    <property type="match status" value="1"/>
</dbReference>
<gene>
    <name evidence="8" type="primary">purQ_2</name>
    <name evidence="8" type="ORF">GALL_253040</name>
</gene>
<dbReference type="InterPro" id="IPR029062">
    <property type="entry name" value="Class_I_gatase-like"/>
</dbReference>
<organism evidence="8">
    <name type="scientific">mine drainage metagenome</name>
    <dbReference type="NCBI Taxonomy" id="410659"/>
    <lineage>
        <taxon>unclassified sequences</taxon>
        <taxon>metagenomes</taxon>
        <taxon>ecological metagenomes</taxon>
    </lineage>
</organism>
<comment type="caution">
    <text evidence="8">The sequence shown here is derived from an EMBL/GenBank/DDBJ whole genome shotgun (WGS) entry which is preliminary data.</text>
</comment>
<sequence length="229" mass="24101">MKAAVIVFPGSNCDRDVAVALQASMGKAPLMVWHRDTALPAVDLIVVPGGFSYGDYLRCGAMAAHSPILREVKARAEAGTPVLGICNGFQIITEAGLLPGVLMRNAQLKFICKDVFLKVERTDSPFTGAYAPGGVARMPIAHAEGNYFADAATLDRLEGEGLVAFRYADAKGAVSAAANPNGSARNIAGIFSENRRVLGLMPHPERLAEDLLGGSDGKLMFDGLVEALS</sequence>
<keyword evidence="4" id="KW-0658">Purine biosynthesis</keyword>
<evidence type="ECO:0000256" key="2">
    <source>
        <dbReference type="ARBA" id="ARBA00022598"/>
    </source>
</evidence>
<dbReference type="GO" id="GO:0004642">
    <property type="term" value="F:phosphoribosylformylglycinamidine synthase activity"/>
    <property type="evidence" value="ECO:0007669"/>
    <property type="project" value="UniProtKB-EC"/>
</dbReference>
<dbReference type="PIRSF" id="PIRSF001586">
    <property type="entry name" value="FGAM_synth_I"/>
    <property type="match status" value="1"/>
</dbReference>
<dbReference type="SMART" id="SM01211">
    <property type="entry name" value="GATase_5"/>
    <property type="match status" value="1"/>
</dbReference>
<dbReference type="GO" id="GO:0016787">
    <property type="term" value="F:hydrolase activity"/>
    <property type="evidence" value="ECO:0007669"/>
    <property type="project" value="UniProtKB-KW"/>
</dbReference>
<keyword evidence="3" id="KW-0547">Nucleotide-binding</keyword>
<dbReference type="GO" id="GO:0005524">
    <property type="term" value="F:ATP binding"/>
    <property type="evidence" value="ECO:0007669"/>
    <property type="project" value="UniProtKB-KW"/>
</dbReference>
<evidence type="ECO:0000256" key="3">
    <source>
        <dbReference type="ARBA" id="ARBA00022741"/>
    </source>
</evidence>
<keyword evidence="5" id="KW-0378">Hydrolase</keyword>
<dbReference type="PANTHER" id="PTHR47552:SF1">
    <property type="entry name" value="PHOSPHORIBOSYLFORMYLGLYCINAMIDINE SYNTHASE SUBUNIT PURQ"/>
    <property type="match status" value="1"/>
</dbReference>
<keyword evidence="7" id="KW-0315">Glutamine amidotransferase</keyword>
<dbReference type="PANTHER" id="PTHR47552">
    <property type="entry name" value="PHOSPHORIBOSYLFORMYLGLYCINAMIDINE SYNTHASE SUBUNIT PURQ"/>
    <property type="match status" value="1"/>
</dbReference>
<dbReference type="InterPro" id="IPR010075">
    <property type="entry name" value="PRibForGlyAmidine_synth_PurQ"/>
</dbReference>
<dbReference type="SUPFAM" id="SSF52317">
    <property type="entry name" value="Class I glutamine amidotransferase-like"/>
    <property type="match status" value="1"/>
</dbReference>
<keyword evidence="1" id="KW-0963">Cytoplasm</keyword>
<protein>
    <submittedName>
        <fullName evidence="8">Phosphoribosylformylglycinamidine synthase 1</fullName>
        <ecNumber evidence="8">6.3.5.3</ecNumber>
    </submittedName>
</protein>